<evidence type="ECO:0000259" key="2">
    <source>
        <dbReference type="Pfam" id="PF12770"/>
    </source>
</evidence>
<dbReference type="Proteomes" id="UP000612282">
    <property type="component" value="Unassembled WGS sequence"/>
</dbReference>
<dbReference type="EMBL" id="BOMG01000064">
    <property type="protein sequence ID" value="GID56946.1"/>
    <property type="molecule type" value="Genomic_DNA"/>
</dbReference>
<evidence type="ECO:0000256" key="1">
    <source>
        <dbReference type="SAM" id="MobiDB-lite"/>
    </source>
</evidence>
<feature type="domain" description="CHAT" evidence="2">
    <location>
        <begin position="809"/>
        <end position="1092"/>
    </location>
</feature>
<dbReference type="Pfam" id="PF12770">
    <property type="entry name" value="CHAT"/>
    <property type="match status" value="1"/>
</dbReference>
<dbReference type="RefSeq" id="WP_203799012.1">
    <property type="nucleotide sequence ID" value="NZ_BAAAQE010000094.1"/>
</dbReference>
<sequence length="1093" mass="116766">MDVSERIDLFTRTGDSSVVDGLDALRDAAGLLRDSPGETEAAGLLFWHRFTTRPGTPAGDADLSTMFALVARPGTVPPDWFRTGLTRHWDDYQAWLRANTGGQQEALDQALALLTGGVDDVSTADLTAATDRLRHAVRFISWAHPATAETLAHLGNLVLHCFLREGDPALLDEGERIRRESLALAFGDDTAWALSQLIDCLAGRPEYDRDTGALAECAELGRRLATAPVTDPQVRLALTRHSGLRLFTLARDHDDPASAQAAAELLQVAWETDAGRDVDVARECAEGFREAFRLIRHPSWIRNAVYVAREARAAEQVAGRTSAQLLGTLCAALVDYAQAEPYGTNLQEAVQAGVDACTATPEDDPLRGPLLHELARAYYATAVQDGGVPYASAAMLTAAQAFNTLKPGHHRRGLALHLAAAAQHERWRRTGRIDDLRGSIALTRESVQMDLPATTAADQLGSLASALCDLAAIEDDVALVREAHTVAEQAVDRDPASGAAHLALGRALQALHVFGAASADDARGPFLRACLDDSLPVSVRITADRGLAWTYLQAGTPMQALPPLMDAITLLSELSSMVMWRGDRQRALAGVSGLAGEAASAAIAAGEPALAVELLERARGTLLTETMDRRGLGARITAADPELGAEYARFLEILELLDNDPEDLVVIEMDLSELSDTDRQYVQQMQGPSAGGRAAGFSYPGMYADLQRERRQAETELGELLDRARSRPGLSGLLEPPDEDELIRQAAAGPIVLITTSRYGGDALLCTTDGIRSLPLPGADRRAVEEQAHLLAVAVDLDERRAGQQTITEVLGWIWDRITEPVLTALGHTGPPADGSEWPRIWWCPTGAATPLPLHAAGHHTDGSGRTVLDRVISAYTPTIGALRHARSVPVTGEPPDRLLVVAAPGTAVPLPRVRTETAAVQRLVPESVLVEDGDVEQVAAMLPDVALVHFACHYRVDPTDPDAGGLVLADGDGGTLTVGRVAKEHRPGAALAFLAACETVRGAEGLSDEPIHAVSAFQLAGFRHVIGTLWPVHDSAAAQITEAFYTRLTRGGTVRPDPESAAEALHHAVRGQRARHAGRNPSMWAAHVHSGG</sequence>
<reference evidence="3 4" key="1">
    <citation type="submission" date="2021-01" db="EMBL/GenBank/DDBJ databases">
        <title>Whole genome shotgun sequence of Actinoplanes couchii NBRC 106145.</title>
        <authorList>
            <person name="Komaki H."/>
            <person name="Tamura T."/>
        </authorList>
    </citation>
    <scope>NUCLEOTIDE SEQUENCE [LARGE SCALE GENOMIC DNA]</scope>
    <source>
        <strain evidence="3 4">NBRC 106145</strain>
    </source>
</reference>
<proteinExistence type="predicted"/>
<accession>A0ABQ3XEK5</accession>
<gene>
    <name evidence="3" type="ORF">Aco03nite_053500</name>
</gene>
<protein>
    <submittedName>
        <fullName evidence="3">CHAT domain-containing protein</fullName>
    </submittedName>
</protein>
<name>A0ABQ3XEK5_9ACTN</name>
<organism evidence="3 4">
    <name type="scientific">Actinoplanes couchii</name>
    <dbReference type="NCBI Taxonomy" id="403638"/>
    <lineage>
        <taxon>Bacteria</taxon>
        <taxon>Bacillati</taxon>
        <taxon>Actinomycetota</taxon>
        <taxon>Actinomycetes</taxon>
        <taxon>Micromonosporales</taxon>
        <taxon>Micromonosporaceae</taxon>
        <taxon>Actinoplanes</taxon>
    </lineage>
</organism>
<evidence type="ECO:0000313" key="3">
    <source>
        <dbReference type="EMBL" id="GID56946.1"/>
    </source>
</evidence>
<keyword evidence="4" id="KW-1185">Reference proteome</keyword>
<feature type="region of interest" description="Disordered" evidence="1">
    <location>
        <begin position="1073"/>
        <end position="1093"/>
    </location>
</feature>
<dbReference type="InterPro" id="IPR024983">
    <property type="entry name" value="CHAT_dom"/>
</dbReference>
<comment type="caution">
    <text evidence="3">The sequence shown here is derived from an EMBL/GenBank/DDBJ whole genome shotgun (WGS) entry which is preliminary data.</text>
</comment>
<evidence type="ECO:0000313" key="4">
    <source>
        <dbReference type="Proteomes" id="UP000612282"/>
    </source>
</evidence>